<name>A0A2U3LAJ0_9FIRM</name>
<evidence type="ECO:0000259" key="1">
    <source>
        <dbReference type="Pfam" id="PF07532"/>
    </source>
</evidence>
<evidence type="ECO:0000313" key="2">
    <source>
        <dbReference type="EMBL" id="SPF48739.1"/>
    </source>
</evidence>
<dbReference type="EMBL" id="OMOF01000358">
    <property type="protein sequence ID" value="SPF48739.1"/>
    <property type="molecule type" value="Genomic_DNA"/>
</dbReference>
<dbReference type="Pfam" id="PF07532">
    <property type="entry name" value="Big_4"/>
    <property type="match status" value="1"/>
</dbReference>
<dbReference type="GO" id="GO:0016020">
    <property type="term" value="C:membrane"/>
    <property type="evidence" value="ECO:0007669"/>
    <property type="project" value="InterPro"/>
</dbReference>
<evidence type="ECO:0000313" key="3">
    <source>
        <dbReference type="Proteomes" id="UP000238916"/>
    </source>
</evidence>
<accession>A0A2U3LAJ0</accession>
<gene>
    <name evidence="2" type="ORF">SBF1_4200007</name>
</gene>
<proteinExistence type="predicted"/>
<protein>
    <submittedName>
        <fullName evidence="2">S-layer domain protein</fullName>
    </submittedName>
</protein>
<dbReference type="SUPFAM" id="SSF49313">
    <property type="entry name" value="Cadherin-like"/>
    <property type="match status" value="2"/>
</dbReference>
<reference evidence="3" key="1">
    <citation type="submission" date="2018-02" db="EMBL/GenBank/DDBJ databases">
        <authorList>
            <person name="Hausmann B."/>
        </authorList>
    </citation>
    <scope>NUCLEOTIDE SEQUENCE [LARGE SCALE GENOMIC DNA]</scope>
    <source>
        <strain evidence="3">Peat soil MAG SbF1</strain>
    </source>
</reference>
<dbReference type="AlphaFoldDB" id="A0A2U3LAJ0"/>
<dbReference type="Gene3D" id="2.60.40.10">
    <property type="entry name" value="Immunoglobulins"/>
    <property type="match status" value="3"/>
</dbReference>
<dbReference type="InterPro" id="IPR011081">
    <property type="entry name" value="Big_4"/>
</dbReference>
<dbReference type="InterPro" id="IPR013783">
    <property type="entry name" value="Ig-like_fold"/>
</dbReference>
<dbReference type="PANTHER" id="PTHR37494:SF1">
    <property type="entry name" value="STAPHYLOCOCCUS AUREUS SURFACE PROTEIN A"/>
    <property type="match status" value="1"/>
</dbReference>
<dbReference type="Proteomes" id="UP000238916">
    <property type="component" value="Unassembled WGS sequence"/>
</dbReference>
<organism evidence="2 3">
    <name type="scientific">Candidatus Desulfosporosinus infrequens</name>
    <dbReference type="NCBI Taxonomy" id="2043169"/>
    <lineage>
        <taxon>Bacteria</taxon>
        <taxon>Bacillati</taxon>
        <taxon>Bacillota</taxon>
        <taxon>Clostridia</taxon>
        <taxon>Eubacteriales</taxon>
        <taxon>Desulfitobacteriaceae</taxon>
        <taxon>Desulfosporosinus</taxon>
    </lineage>
</organism>
<dbReference type="Pfam" id="PF05345">
    <property type="entry name" value="He_PIG"/>
    <property type="match status" value="2"/>
</dbReference>
<dbReference type="PANTHER" id="PTHR37494">
    <property type="entry name" value="HEMAGGLUTININ"/>
    <property type="match status" value="1"/>
</dbReference>
<dbReference type="InterPro" id="IPR015919">
    <property type="entry name" value="Cadherin-like_sf"/>
</dbReference>
<feature type="domain" description="Bacterial Ig-like" evidence="1">
    <location>
        <begin position="2"/>
        <end position="56"/>
    </location>
</feature>
<sequence length="377" mass="37805">MIKVTTTPGVAPALPSTVIANMSNGRTELVNVTWANVTPSQYGSEGTFTVSGAIANTTVLAMVNVTVTPAALSFPGENGIDYNLPDGIAGTAYTANIIATGGTPPYNYTLEYPNSLPAGLTMGTDGTISGIPIQDWTETQGMPIGGVADIFTVNVTDSATPTARTVSNKCVLTVRPALGSIPLMFWGPQTCQCYPVVGTPCNCLVTCVYGGTPPYSVALASGSSLPAGLTMGTDGTISGTPTVSGTASFTLIATDSTKPTAETVSAPFNFTVLPALSLPSTTLADGTVGTAYTASISATGGTSLPYSYALASGSSLPTGLTMGTDGTISGTPTASGTTSFTVNVTDIALQTGQTATASQTFSITVLAGNKVTVPVLP</sequence>
<dbReference type="GO" id="GO:0005509">
    <property type="term" value="F:calcium ion binding"/>
    <property type="evidence" value="ECO:0007669"/>
    <property type="project" value="InterPro"/>
</dbReference>